<evidence type="ECO:0000256" key="1">
    <source>
        <dbReference type="ARBA" id="ARBA00001946"/>
    </source>
</evidence>
<dbReference type="PANTHER" id="PTHR12181:SF12">
    <property type="entry name" value="PHOSPHATIDATE PHOSPHATASE"/>
    <property type="match status" value="1"/>
</dbReference>
<dbReference type="InterPro" id="IPR013209">
    <property type="entry name" value="LNS2"/>
</dbReference>
<dbReference type="EC" id="3.1.3.4" evidence="3"/>
<evidence type="ECO:0000256" key="5">
    <source>
        <dbReference type="SAM" id="MobiDB-lite"/>
    </source>
</evidence>
<keyword evidence="8" id="KW-1185">Reference proteome</keyword>
<dbReference type="EMBL" id="JBGBPQ010000014">
    <property type="protein sequence ID" value="KAL1511415.1"/>
    <property type="molecule type" value="Genomic_DNA"/>
</dbReference>
<feature type="compositionally biased region" description="Low complexity" evidence="5">
    <location>
        <begin position="366"/>
        <end position="383"/>
    </location>
</feature>
<name>A0AB34J457_PRYPA</name>
<organism evidence="7 8">
    <name type="scientific">Prymnesium parvum</name>
    <name type="common">Toxic golden alga</name>
    <dbReference type="NCBI Taxonomy" id="97485"/>
    <lineage>
        <taxon>Eukaryota</taxon>
        <taxon>Haptista</taxon>
        <taxon>Haptophyta</taxon>
        <taxon>Prymnesiophyceae</taxon>
        <taxon>Prymnesiales</taxon>
        <taxon>Prymnesiaceae</taxon>
        <taxon>Prymnesium</taxon>
    </lineage>
</organism>
<comment type="caution">
    <text evidence="7">The sequence shown here is derived from an EMBL/GenBank/DDBJ whole genome shotgun (WGS) entry which is preliminary data.</text>
</comment>
<dbReference type="SUPFAM" id="SSF56784">
    <property type="entry name" value="HAD-like"/>
    <property type="match status" value="1"/>
</dbReference>
<comment type="cofactor">
    <cofactor evidence="1">
        <name>Mg(2+)</name>
        <dbReference type="ChEBI" id="CHEBI:18420"/>
    </cofactor>
</comment>
<dbReference type="InterPro" id="IPR036412">
    <property type="entry name" value="HAD-like_sf"/>
</dbReference>
<feature type="domain" description="LNS2/PITP" evidence="6">
    <location>
        <begin position="716"/>
        <end position="873"/>
    </location>
</feature>
<dbReference type="SMART" id="SM00775">
    <property type="entry name" value="LNS2"/>
    <property type="match status" value="1"/>
</dbReference>
<protein>
    <recommendedName>
        <fullName evidence="3">phosphatidate phosphatase</fullName>
        <ecNumber evidence="3">3.1.3.4</ecNumber>
    </recommendedName>
</protein>
<evidence type="ECO:0000256" key="2">
    <source>
        <dbReference type="ARBA" id="ARBA00005476"/>
    </source>
</evidence>
<dbReference type="PANTHER" id="PTHR12181">
    <property type="entry name" value="LIPIN"/>
    <property type="match status" value="1"/>
</dbReference>
<dbReference type="GO" id="GO:0008195">
    <property type="term" value="F:phosphatidate phosphatase activity"/>
    <property type="evidence" value="ECO:0007669"/>
    <property type="project" value="UniProtKB-EC"/>
</dbReference>
<dbReference type="InterPro" id="IPR031315">
    <property type="entry name" value="LNS2/PITP"/>
</dbReference>
<reference evidence="7 8" key="1">
    <citation type="journal article" date="2024" name="Science">
        <title>Giant polyketide synthase enzymes in the biosynthesis of giant marine polyether toxins.</title>
        <authorList>
            <person name="Fallon T.R."/>
            <person name="Shende V.V."/>
            <person name="Wierzbicki I.H."/>
            <person name="Pendleton A.L."/>
            <person name="Watervoot N.F."/>
            <person name="Auber R.P."/>
            <person name="Gonzalez D.J."/>
            <person name="Wisecaver J.H."/>
            <person name="Moore B.S."/>
        </authorList>
    </citation>
    <scope>NUCLEOTIDE SEQUENCE [LARGE SCALE GENOMIC DNA]</scope>
    <source>
        <strain evidence="7 8">12B1</strain>
    </source>
</reference>
<evidence type="ECO:0000256" key="4">
    <source>
        <dbReference type="ARBA" id="ARBA00022801"/>
    </source>
</evidence>
<comment type="similarity">
    <text evidence="2">Belongs to the lipin family.</text>
</comment>
<gene>
    <name evidence="7" type="ORF">AB1Y20_006215</name>
</gene>
<dbReference type="InterPro" id="IPR031703">
    <property type="entry name" value="Lipin_mid"/>
</dbReference>
<dbReference type="AlphaFoldDB" id="A0AB34J457"/>
<dbReference type="Pfam" id="PF08235">
    <property type="entry name" value="LNS2"/>
    <property type="match status" value="1"/>
</dbReference>
<evidence type="ECO:0000313" key="8">
    <source>
        <dbReference type="Proteomes" id="UP001515480"/>
    </source>
</evidence>
<evidence type="ECO:0000256" key="3">
    <source>
        <dbReference type="ARBA" id="ARBA00012638"/>
    </source>
</evidence>
<dbReference type="Pfam" id="PF16876">
    <property type="entry name" value="Lipin_mid"/>
    <property type="match status" value="1"/>
</dbReference>
<evidence type="ECO:0000313" key="7">
    <source>
        <dbReference type="EMBL" id="KAL1511415.1"/>
    </source>
</evidence>
<accession>A0AB34J457</accession>
<sequence>MSLLMDSITILQDRASLAMDINPSTLSGAIDIIVVEQEDGSLRSTPFHIRFGKLQLLKPREKVVTITVNDVPTSLSMKLGYSGEAFFVTETFPSDDDHVPLAHLTSPPAARPDAGEVVEEFSLGHPPAAAPQAEADRQEVAVEPPFVAHAVEAAPALSVDMALGGDEFGRAPLPGRSKDKLRKSRRTASGEWDWGGFPEIIFSPTEPAPAAPPLGAVPTPVDEEAAWEEGEELAQLVAIAQTLGPDASPSELALQARESTLRANGEGRGGACLSRAFPPPPPLYAPTAARVASAAQLERDDIAAALAEVARRRAGSPPRAPRLAAPPALEAEAAAGGEGRRVVSLDWQAAGPASLRVRVRLEAARAASPSVSAATSASAGASHRSSRHSETDSPPPLLSCGEDGDESPPLLLSCREEAEERGVGEEDRQGVEAEKPVAEAAAAAAQVAAAVTREDSAAPAPSPLANFALSLCADAAADASTEWPAAAASADELRAFEAHRVSRAQFEAAPELLYRPELRVRVGDALLTWERAAPLVASLLAFGAPLDAVPPPAPGTSESDKHKRRKLEKRRSFPWFFGGWTSEKAPSGAHEEAALSEQLRDMKAALPSPARRMPDDAKAADIAGVDSADGAEGFFSSDGFELTVGTDGAATPPDRDRDRELRRRSFVKTLRPSSAQLEAMGLRLGANSIKFSVLSGSRQVAVVQSRIFLFKPSTRLVISDVDGTITKSDVLGHLMPRVGYDWSHKGVTSLYEAITANGYQMIYLTARGIGMAGTTRDYLSSIQQADASVLPEGPCLLSPTRLIESLTREVIRRKPEEFKIACLQDIRSLWPSGQNPFYAGFGNRSSDVVAYREAGVPPARILVINPQGEIHTSMRERYCWATYPRLLELCNQMFPPLNQDDEYVAEEFNAYNFWHIPPQPLRPHNGNTQVPDRQGSALGANTPSNTPAQPVLDNSSSDGGQNAENQP</sequence>
<feature type="region of interest" description="Disordered" evidence="5">
    <location>
        <begin position="919"/>
        <end position="967"/>
    </location>
</feature>
<proteinExistence type="inferred from homology"/>
<dbReference type="Proteomes" id="UP001515480">
    <property type="component" value="Unassembled WGS sequence"/>
</dbReference>
<dbReference type="InterPro" id="IPR007651">
    <property type="entry name" value="Lipin_N"/>
</dbReference>
<dbReference type="Pfam" id="PF04571">
    <property type="entry name" value="Lipin_N"/>
    <property type="match status" value="1"/>
</dbReference>
<keyword evidence="4" id="KW-0378">Hydrolase</keyword>
<feature type="region of interest" description="Disordered" evidence="5">
    <location>
        <begin position="170"/>
        <end position="189"/>
    </location>
</feature>
<feature type="region of interest" description="Disordered" evidence="5">
    <location>
        <begin position="366"/>
        <end position="410"/>
    </location>
</feature>
<evidence type="ECO:0000259" key="6">
    <source>
        <dbReference type="SMART" id="SM00775"/>
    </source>
</evidence>
<feature type="compositionally biased region" description="Polar residues" evidence="5">
    <location>
        <begin position="939"/>
        <end position="967"/>
    </location>
</feature>
<dbReference type="InterPro" id="IPR026058">
    <property type="entry name" value="LIPIN"/>
</dbReference>